<dbReference type="Proteomes" id="UP000823775">
    <property type="component" value="Unassembled WGS sequence"/>
</dbReference>
<dbReference type="EMBL" id="JACEIK010000914">
    <property type="protein sequence ID" value="MCD7463786.1"/>
    <property type="molecule type" value="Genomic_DNA"/>
</dbReference>
<evidence type="ECO:0000256" key="1">
    <source>
        <dbReference type="SAM" id="MobiDB-lite"/>
    </source>
</evidence>
<comment type="caution">
    <text evidence="2">The sequence shown here is derived from an EMBL/GenBank/DDBJ whole genome shotgun (WGS) entry which is preliminary data.</text>
</comment>
<name>A0ABS8SYB2_DATST</name>
<gene>
    <name evidence="2" type="ORF">HAX54_051383</name>
</gene>
<proteinExistence type="predicted"/>
<reference evidence="2 3" key="1">
    <citation type="journal article" date="2021" name="BMC Genomics">
        <title>Datura genome reveals duplications of psychoactive alkaloid biosynthetic genes and high mutation rate following tissue culture.</title>
        <authorList>
            <person name="Rajewski A."/>
            <person name="Carter-House D."/>
            <person name="Stajich J."/>
            <person name="Litt A."/>
        </authorList>
    </citation>
    <scope>NUCLEOTIDE SEQUENCE [LARGE SCALE GENOMIC DNA]</scope>
    <source>
        <strain evidence="2">AR-01</strain>
    </source>
</reference>
<protein>
    <submittedName>
        <fullName evidence="2">Uncharacterized protein</fullName>
    </submittedName>
</protein>
<organism evidence="2 3">
    <name type="scientific">Datura stramonium</name>
    <name type="common">Jimsonweed</name>
    <name type="synonym">Common thornapple</name>
    <dbReference type="NCBI Taxonomy" id="4076"/>
    <lineage>
        <taxon>Eukaryota</taxon>
        <taxon>Viridiplantae</taxon>
        <taxon>Streptophyta</taxon>
        <taxon>Embryophyta</taxon>
        <taxon>Tracheophyta</taxon>
        <taxon>Spermatophyta</taxon>
        <taxon>Magnoliopsida</taxon>
        <taxon>eudicotyledons</taxon>
        <taxon>Gunneridae</taxon>
        <taxon>Pentapetalae</taxon>
        <taxon>asterids</taxon>
        <taxon>lamiids</taxon>
        <taxon>Solanales</taxon>
        <taxon>Solanaceae</taxon>
        <taxon>Solanoideae</taxon>
        <taxon>Datureae</taxon>
        <taxon>Datura</taxon>
    </lineage>
</organism>
<keyword evidence="3" id="KW-1185">Reference proteome</keyword>
<evidence type="ECO:0000313" key="3">
    <source>
        <dbReference type="Proteomes" id="UP000823775"/>
    </source>
</evidence>
<feature type="compositionally biased region" description="Basic residues" evidence="1">
    <location>
        <begin position="58"/>
        <end position="73"/>
    </location>
</feature>
<evidence type="ECO:0000313" key="2">
    <source>
        <dbReference type="EMBL" id="MCD7463786.1"/>
    </source>
</evidence>
<feature type="region of interest" description="Disordered" evidence="1">
    <location>
        <begin position="27"/>
        <end position="73"/>
    </location>
</feature>
<accession>A0ABS8SYB2</accession>
<sequence length="73" mass="7865">MTPHRRSHHIGLPLHPGACCVAGSPGQAFAKSDQAGQAHASGEDPSVEEIDHETQNGKRFKASSHHIRRYDGV</sequence>